<dbReference type="InterPro" id="IPR010920">
    <property type="entry name" value="LSM_dom_sf"/>
</dbReference>
<evidence type="ECO:0000256" key="5">
    <source>
        <dbReference type="SAM" id="MobiDB-lite"/>
    </source>
</evidence>
<dbReference type="Proteomes" id="UP001321475">
    <property type="component" value="Chromosome"/>
</dbReference>
<keyword evidence="3 6" id="KW-1133">Transmembrane helix</keyword>
<dbReference type="EMBL" id="AP027729">
    <property type="protein sequence ID" value="BDZ41538.1"/>
    <property type="molecule type" value="Genomic_DNA"/>
</dbReference>
<dbReference type="Gene3D" id="1.10.287.1260">
    <property type="match status" value="1"/>
</dbReference>
<feature type="region of interest" description="Disordered" evidence="5">
    <location>
        <begin position="354"/>
        <end position="382"/>
    </location>
</feature>
<dbReference type="Pfam" id="PF00924">
    <property type="entry name" value="MS_channel_2nd"/>
    <property type="match status" value="1"/>
</dbReference>
<feature type="domain" description="Mechanosensitive ion channel MscS" evidence="7">
    <location>
        <begin position="193"/>
        <end position="259"/>
    </location>
</feature>
<evidence type="ECO:0000256" key="4">
    <source>
        <dbReference type="ARBA" id="ARBA00023136"/>
    </source>
</evidence>
<organism evidence="8 9">
    <name type="scientific">Paraoerskovia sediminicola</name>
    <dbReference type="NCBI Taxonomy" id="1138587"/>
    <lineage>
        <taxon>Bacteria</taxon>
        <taxon>Bacillati</taxon>
        <taxon>Actinomycetota</taxon>
        <taxon>Actinomycetes</taxon>
        <taxon>Micrococcales</taxon>
        <taxon>Cellulomonadaceae</taxon>
        <taxon>Paraoerskovia</taxon>
    </lineage>
</organism>
<evidence type="ECO:0000256" key="3">
    <source>
        <dbReference type="ARBA" id="ARBA00022989"/>
    </source>
</evidence>
<dbReference type="Gene3D" id="2.30.30.60">
    <property type="match status" value="1"/>
</dbReference>
<feature type="transmembrane region" description="Helical" evidence="6">
    <location>
        <begin position="171"/>
        <end position="190"/>
    </location>
</feature>
<feature type="transmembrane region" description="Helical" evidence="6">
    <location>
        <begin position="62"/>
        <end position="79"/>
    </location>
</feature>
<dbReference type="InterPro" id="IPR023408">
    <property type="entry name" value="MscS_beta-dom_sf"/>
</dbReference>
<evidence type="ECO:0000313" key="8">
    <source>
        <dbReference type="EMBL" id="BDZ41538.1"/>
    </source>
</evidence>
<gene>
    <name evidence="8" type="ORF">GCM10025865_08370</name>
</gene>
<name>A0ABN6XBK1_9CELL</name>
<feature type="transmembrane region" description="Helical" evidence="6">
    <location>
        <begin position="144"/>
        <end position="165"/>
    </location>
</feature>
<dbReference type="SUPFAM" id="SSF50182">
    <property type="entry name" value="Sm-like ribonucleoproteins"/>
    <property type="match status" value="1"/>
</dbReference>
<comment type="subcellular location">
    <subcellularLocation>
        <location evidence="1">Membrane</location>
    </subcellularLocation>
</comment>
<proteinExistence type="predicted"/>
<feature type="transmembrane region" description="Helical" evidence="6">
    <location>
        <begin position="91"/>
        <end position="113"/>
    </location>
</feature>
<reference evidence="9" key="1">
    <citation type="journal article" date="2019" name="Int. J. Syst. Evol. Microbiol.">
        <title>The Global Catalogue of Microorganisms (GCM) 10K type strain sequencing project: providing services to taxonomists for standard genome sequencing and annotation.</title>
        <authorList>
            <consortium name="The Broad Institute Genomics Platform"/>
            <consortium name="The Broad Institute Genome Sequencing Center for Infectious Disease"/>
            <person name="Wu L."/>
            <person name="Ma J."/>
        </authorList>
    </citation>
    <scope>NUCLEOTIDE SEQUENCE [LARGE SCALE GENOMIC DNA]</scope>
    <source>
        <strain evidence="9">NBRC 108565</strain>
    </source>
</reference>
<evidence type="ECO:0000256" key="2">
    <source>
        <dbReference type="ARBA" id="ARBA00022692"/>
    </source>
</evidence>
<evidence type="ECO:0000259" key="7">
    <source>
        <dbReference type="Pfam" id="PF00924"/>
    </source>
</evidence>
<evidence type="ECO:0000313" key="9">
    <source>
        <dbReference type="Proteomes" id="UP001321475"/>
    </source>
</evidence>
<evidence type="ECO:0000256" key="6">
    <source>
        <dbReference type="SAM" id="Phobius"/>
    </source>
</evidence>
<dbReference type="PANTHER" id="PTHR30566">
    <property type="entry name" value="YNAI-RELATED MECHANOSENSITIVE ION CHANNEL"/>
    <property type="match status" value="1"/>
</dbReference>
<keyword evidence="9" id="KW-1185">Reference proteome</keyword>
<keyword evidence="2 6" id="KW-0812">Transmembrane</keyword>
<accession>A0ABN6XBK1</accession>
<dbReference type="RefSeq" id="WP_286218671.1">
    <property type="nucleotide sequence ID" value="NZ_AP027729.1"/>
</dbReference>
<keyword evidence="4 6" id="KW-0472">Membrane</keyword>
<feature type="transmembrane region" description="Helical" evidence="6">
    <location>
        <begin position="20"/>
        <end position="41"/>
    </location>
</feature>
<protein>
    <submittedName>
        <fullName evidence="8">Mechanosensitive ion channel protein MscS</fullName>
    </submittedName>
</protein>
<sequence>MDDPNISEAAQEAYNVVVTLVIAAIGLAAALVISIILGVVMRRIGRRAPLARRVSERMRRPMQGVLATIALIVAVQVSVPREEVVWRAPVNHVLVIVLIGFGAWLLGALALVLEDHMLDRFTVTPEGASADDRHSRRARTQIQVIRRLTVAAVVIIGIGGALLTFPGARAAGASLFASAGLVSVIAGLAAQTTLSNVFAGMQIAFTDGIRVDDVVVLEGEWGRIEEITLTYVVVHLWDDRRLILPSTFFTTTPFENWTRRQSALLGTVELELDWEVPLDAMRSVLKGLLVESRLWDERVGVIQVTDATGGRVTVRATVSAADAGTLWDLRCFVREGLVSWLHQWAPQALPRTRLGDSVTRDEAPRSPHRRATSRRSPPGWTA</sequence>
<evidence type="ECO:0000256" key="1">
    <source>
        <dbReference type="ARBA" id="ARBA00004370"/>
    </source>
</evidence>
<dbReference type="PANTHER" id="PTHR30566:SF25">
    <property type="entry name" value="INNER MEMBRANE PROTEIN"/>
    <property type="match status" value="1"/>
</dbReference>
<dbReference type="InterPro" id="IPR006685">
    <property type="entry name" value="MscS_channel_2nd"/>
</dbReference>